<dbReference type="EMBL" id="RHHR01000008">
    <property type="protein sequence ID" value="RNB76211.1"/>
    <property type="molecule type" value="Genomic_DNA"/>
</dbReference>
<protein>
    <submittedName>
        <fullName evidence="2">Uncharacterized protein</fullName>
    </submittedName>
</protein>
<sequence>MTASATSGLKPTSTKVVMNDEGKKTTRYNLKDLALNDPDTLQILLKQQAEHLYMVVDEIDLDTHLQTFMQDHTEEWERIYQEHYKNIWLEVRFLDDQEIVSVQAETEGDKAYIKGIVTPDVTKIVVTKPNGDSITVVPTSELTFAVSFLWNGSSKDEYATVKAYAGTKLVDSEKVKLVPQTEDDAQLLMHTYSVLDAKKSELKLRGIVKLPADKIYVTYNGVKKSAKVQKLWDDVGSFSVTLKDVTEGKEKALVEIYKGDKKLSSSSIGVQVINKTENTAKEYTLTGVAEIDAKQKKIKVSGTVAGWDKNKNKNVSLAIVAPNGQKKVVQPNAHGEFNHTFSLSGKNKSWNGDDVKLELYVDGKLVIEKEISYKTVTTKDKKHPNGNAYGYWKNQDKKGKDKDRDDEDDDDDDDDDEDED</sequence>
<feature type="compositionally biased region" description="Acidic residues" evidence="1">
    <location>
        <begin position="404"/>
        <end position="420"/>
    </location>
</feature>
<feature type="compositionally biased region" description="Basic and acidic residues" evidence="1">
    <location>
        <begin position="394"/>
        <end position="403"/>
    </location>
</feature>
<comment type="caution">
    <text evidence="2">The sequence shown here is derived from an EMBL/GenBank/DDBJ whole genome shotgun (WGS) entry which is preliminary data.</text>
</comment>
<gene>
    <name evidence="2" type="ORF">EDM52_03995</name>
</gene>
<evidence type="ECO:0000313" key="2">
    <source>
        <dbReference type="EMBL" id="RNB76211.1"/>
    </source>
</evidence>
<name>A0A3M8CKY7_9BACL</name>
<feature type="region of interest" description="Disordered" evidence="1">
    <location>
        <begin position="1"/>
        <end position="21"/>
    </location>
</feature>
<feature type="region of interest" description="Disordered" evidence="1">
    <location>
        <begin position="377"/>
        <end position="420"/>
    </location>
</feature>
<evidence type="ECO:0000256" key="1">
    <source>
        <dbReference type="SAM" id="MobiDB-lite"/>
    </source>
</evidence>
<dbReference type="Proteomes" id="UP000282028">
    <property type="component" value="Unassembled WGS sequence"/>
</dbReference>
<dbReference type="AlphaFoldDB" id="A0A3M8CKY7"/>
<feature type="compositionally biased region" description="Polar residues" evidence="1">
    <location>
        <begin position="1"/>
        <end position="16"/>
    </location>
</feature>
<keyword evidence="3" id="KW-1185">Reference proteome</keyword>
<proteinExistence type="predicted"/>
<evidence type="ECO:0000313" key="3">
    <source>
        <dbReference type="Proteomes" id="UP000282028"/>
    </source>
</evidence>
<reference evidence="2 3" key="1">
    <citation type="submission" date="2018-10" db="EMBL/GenBank/DDBJ databases">
        <title>Phylogenomics of Brevibacillus.</title>
        <authorList>
            <person name="Dunlap C."/>
        </authorList>
    </citation>
    <scope>NUCLEOTIDE SEQUENCE [LARGE SCALE GENOMIC DNA]</scope>
    <source>
        <strain evidence="2 3">JCM 12215</strain>
    </source>
</reference>
<dbReference type="OrthoDB" id="2474932at2"/>
<accession>A0A3M8CKY7</accession>
<organism evidence="2 3">
    <name type="scientific">Brevibacillus invocatus</name>
    <dbReference type="NCBI Taxonomy" id="173959"/>
    <lineage>
        <taxon>Bacteria</taxon>
        <taxon>Bacillati</taxon>
        <taxon>Bacillota</taxon>
        <taxon>Bacilli</taxon>
        <taxon>Bacillales</taxon>
        <taxon>Paenibacillaceae</taxon>
        <taxon>Brevibacillus</taxon>
    </lineage>
</organism>